<accession>A0A7C9HMI1</accession>
<dbReference type="Pfam" id="PF07859">
    <property type="entry name" value="Abhydrolase_3"/>
    <property type="match status" value="1"/>
</dbReference>
<dbReference type="EMBL" id="WOXT01000002">
    <property type="protein sequence ID" value="MUV14396.1"/>
    <property type="molecule type" value="Genomic_DNA"/>
</dbReference>
<dbReference type="PANTHER" id="PTHR48081">
    <property type="entry name" value="AB HYDROLASE SUPERFAMILY PROTEIN C4A8.06C"/>
    <property type="match status" value="1"/>
</dbReference>
<dbReference type="Proteomes" id="UP000479692">
    <property type="component" value="Unassembled WGS sequence"/>
</dbReference>
<protein>
    <submittedName>
        <fullName evidence="3">Alpha/beta hydrolase fold domain-containing protein</fullName>
    </submittedName>
</protein>
<dbReference type="AlphaFoldDB" id="A0A7C9HMI1"/>
<dbReference type="InterPro" id="IPR050300">
    <property type="entry name" value="GDXG_lipolytic_enzyme"/>
</dbReference>
<dbReference type="SUPFAM" id="SSF53474">
    <property type="entry name" value="alpha/beta-Hydrolases"/>
    <property type="match status" value="1"/>
</dbReference>
<evidence type="ECO:0000259" key="2">
    <source>
        <dbReference type="Pfam" id="PF07859"/>
    </source>
</evidence>
<evidence type="ECO:0000256" key="1">
    <source>
        <dbReference type="ARBA" id="ARBA00022801"/>
    </source>
</evidence>
<feature type="domain" description="Alpha/beta hydrolase fold-3" evidence="2">
    <location>
        <begin position="95"/>
        <end position="302"/>
    </location>
</feature>
<evidence type="ECO:0000313" key="3">
    <source>
        <dbReference type="EMBL" id="MUV14396.1"/>
    </source>
</evidence>
<organism evidence="3 4">
    <name type="scientific">Noviluteimonas gilva</name>
    <dbReference type="NCBI Taxonomy" id="2682097"/>
    <lineage>
        <taxon>Bacteria</taxon>
        <taxon>Pseudomonadati</taxon>
        <taxon>Pseudomonadota</taxon>
        <taxon>Gammaproteobacteria</taxon>
        <taxon>Lysobacterales</taxon>
        <taxon>Lysobacteraceae</taxon>
        <taxon>Noviluteimonas</taxon>
    </lineage>
</organism>
<dbReference type="RefSeq" id="WP_156641687.1">
    <property type="nucleotide sequence ID" value="NZ_WOXT01000002.1"/>
</dbReference>
<keyword evidence="4" id="KW-1185">Reference proteome</keyword>
<comment type="caution">
    <text evidence="3">The sequence shown here is derived from an EMBL/GenBank/DDBJ whole genome shotgun (WGS) entry which is preliminary data.</text>
</comment>
<keyword evidence="1 3" id="KW-0378">Hydrolase</keyword>
<dbReference type="Gene3D" id="3.40.50.1820">
    <property type="entry name" value="alpha/beta hydrolase"/>
    <property type="match status" value="1"/>
</dbReference>
<dbReference type="GO" id="GO:0016787">
    <property type="term" value="F:hydrolase activity"/>
    <property type="evidence" value="ECO:0007669"/>
    <property type="project" value="UniProtKB-KW"/>
</dbReference>
<dbReference type="InterPro" id="IPR013094">
    <property type="entry name" value="AB_hydrolase_3"/>
</dbReference>
<gene>
    <name evidence="3" type="ORF">GN331_09275</name>
</gene>
<proteinExistence type="predicted"/>
<name>A0A7C9HMI1_9GAMM</name>
<reference evidence="3 4" key="1">
    <citation type="submission" date="2019-12" db="EMBL/GenBank/DDBJ databases">
        <authorList>
            <person name="Xu J."/>
        </authorList>
    </citation>
    <scope>NUCLEOTIDE SEQUENCE [LARGE SCALE GENOMIC DNA]</scope>
    <source>
        <strain evidence="3 4">HX-5-24</strain>
    </source>
</reference>
<dbReference type="InterPro" id="IPR029058">
    <property type="entry name" value="AB_hydrolase_fold"/>
</dbReference>
<sequence length="336" mass="37004">MAREAHKRRGIKRTLFVCVLVVLALVAWTKLSPWPSALAIRAVFDMGGAKMARKLEKHVPPAGVNEMRDVNYDGRDADAKLDLFVPAGKPPRTTIVWIHGGGFVAGRKSEVANYARILASKGYGVASIEYARAPGAHYPVPVEQANRALAWLSTNAPRYGIGRDRFVLAGDSAGAQIAAQLANVATSRDYARDLGIQPAVEAARIVGVILFCGPYDAALTRTSRDGKPSWFMRSVMWAYMGRKDFWKDPRVATFSVARYVTKDFPPAFISVGNDDPLQAHSYLLADALRAQGVHVDALFWPEDHAPGLPHEYQFDLDTAEGREALKRQEQFLSSLR</sequence>
<evidence type="ECO:0000313" key="4">
    <source>
        <dbReference type="Proteomes" id="UP000479692"/>
    </source>
</evidence>